<reference evidence="1 2" key="1">
    <citation type="journal article" date="2015" name="Genome Announc.">
        <title>Expanding the biotechnology potential of lactobacilli through comparative genomics of 213 strains and associated genera.</title>
        <authorList>
            <person name="Sun Z."/>
            <person name="Harris H.M."/>
            <person name="McCann A."/>
            <person name="Guo C."/>
            <person name="Argimon S."/>
            <person name="Zhang W."/>
            <person name="Yang X."/>
            <person name="Jeffery I.B."/>
            <person name="Cooney J.C."/>
            <person name="Kagawa T.F."/>
            <person name="Liu W."/>
            <person name="Song Y."/>
            <person name="Salvetti E."/>
            <person name="Wrobel A."/>
            <person name="Rasinkangas P."/>
            <person name="Parkhill J."/>
            <person name="Rea M.C."/>
            <person name="O'Sullivan O."/>
            <person name="Ritari J."/>
            <person name="Douillard F.P."/>
            <person name="Paul Ross R."/>
            <person name="Yang R."/>
            <person name="Briner A.E."/>
            <person name="Felis G.E."/>
            <person name="de Vos W.M."/>
            <person name="Barrangou R."/>
            <person name="Klaenhammer T.R."/>
            <person name="Caufield P.W."/>
            <person name="Cui Y."/>
            <person name="Zhang H."/>
            <person name="O'Toole P.W."/>
        </authorList>
    </citation>
    <scope>NUCLEOTIDE SEQUENCE [LARGE SCALE GENOMIC DNA]</scope>
    <source>
        <strain evidence="1 2">DSM 19394</strain>
    </source>
</reference>
<evidence type="ECO:0000313" key="1">
    <source>
        <dbReference type="EMBL" id="KRK94904.1"/>
    </source>
</evidence>
<name>A0A0R1LHG4_9LACO</name>
<evidence type="ECO:0000313" key="2">
    <source>
        <dbReference type="Proteomes" id="UP000051955"/>
    </source>
</evidence>
<keyword evidence="2" id="KW-1185">Reference proteome</keyword>
<comment type="caution">
    <text evidence="1">The sequence shown here is derived from an EMBL/GenBank/DDBJ whole genome shotgun (WGS) entry which is preliminary data.</text>
</comment>
<sequence>MSQQDDQRPESLGVPQPLTDQQRQLLERFFLVNTIQRRVVQQLEDVLGPLAGYQQQRLFFHDVTGLIHFRRNFLETVGHFLTGRVDLAYQLTFIEHGSHRRRAYSAQHLNQIDHRQMGRGTITETLNYQRFGCKIQRTYTVAGHHLYWEKNQIWCQGQTTAWVDGLMALQQQLAPHAVWLQQGFLTINDYT</sequence>
<dbReference type="EMBL" id="AZDV01000026">
    <property type="protein sequence ID" value="KRK94904.1"/>
    <property type="molecule type" value="Genomic_DNA"/>
</dbReference>
<proteinExistence type="predicted"/>
<gene>
    <name evidence="1" type="ORF">FD25_GL000883</name>
</gene>
<protein>
    <submittedName>
        <fullName evidence="1">Uncharacterized protein</fullName>
    </submittedName>
</protein>
<dbReference type="Proteomes" id="UP000051955">
    <property type="component" value="Unassembled WGS sequence"/>
</dbReference>
<organism evidence="1 2">
    <name type="scientific">Levilactobacillus acidifarinae DSM 19394 = JCM 15949</name>
    <dbReference type="NCBI Taxonomy" id="1423715"/>
    <lineage>
        <taxon>Bacteria</taxon>
        <taxon>Bacillati</taxon>
        <taxon>Bacillota</taxon>
        <taxon>Bacilli</taxon>
        <taxon>Lactobacillales</taxon>
        <taxon>Lactobacillaceae</taxon>
        <taxon>Levilactobacillus</taxon>
    </lineage>
</organism>
<dbReference type="AlphaFoldDB" id="A0A0R1LHG4"/>
<dbReference type="OrthoDB" id="2312121at2"/>
<dbReference type="RefSeq" id="WP_057804274.1">
    <property type="nucleotide sequence ID" value="NZ_AZDV01000026.1"/>
</dbReference>
<dbReference type="PATRIC" id="fig|1423715.3.peg.911"/>
<accession>A0A0R1LHG4</accession>